<keyword evidence="5 6" id="KW-0067">ATP-binding</keyword>
<dbReference type="GO" id="GO:0004674">
    <property type="term" value="F:protein serine/threonine kinase activity"/>
    <property type="evidence" value="ECO:0007669"/>
    <property type="project" value="UniProtKB-KW"/>
</dbReference>
<proteinExistence type="predicted"/>
<dbReference type="STRING" id="53468.A0A0R3U9G6"/>
<accession>A0A0R3U9G6</accession>
<dbReference type="PANTHER" id="PTHR24056">
    <property type="entry name" value="CELL DIVISION PROTEIN KINASE"/>
    <property type="match status" value="1"/>
</dbReference>
<sequence length="84" mass="9510">MPSVSPLNAHNMQNHVKHALTDFMKLEKIGEGTYGVVYKCRSRLTNRDMALKKIRLENGDEGVPSTAIREVALLKELQHPNIVR</sequence>
<evidence type="ECO:0000313" key="8">
    <source>
        <dbReference type="EMBL" id="VDD77562.1"/>
    </source>
</evidence>
<dbReference type="AlphaFoldDB" id="A0A0R3U9G6"/>
<dbReference type="EMBL" id="UXSR01000853">
    <property type="protein sequence ID" value="VDD77562.1"/>
    <property type="molecule type" value="Genomic_DNA"/>
</dbReference>
<dbReference type="Gene3D" id="3.30.200.20">
    <property type="entry name" value="Phosphorylase Kinase, domain 1"/>
    <property type="match status" value="1"/>
</dbReference>
<organism evidence="10">
    <name type="scientific">Mesocestoides corti</name>
    <name type="common">Flatworm</name>
    <dbReference type="NCBI Taxonomy" id="53468"/>
    <lineage>
        <taxon>Eukaryota</taxon>
        <taxon>Metazoa</taxon>
        <taxon>Spiralia</taxon>
        <taxon>Lophotrochozoa</taxon>
        <taxon>Platyhelminthes</taxon>
        <taxon>Cestoda</taxon>
        <taxon>Eucestoda</taxon>
        <taxon>Cyclophyllidea</taxon>
        <taxon>Mesocestoididae</taxon>
        <taxon>Mesocestoides</taxon>
    </lineage>
</organism>
<dbReference type="FunFam" id="3.30.200.20:FF:000927">
    <property type="entry name" value="Cyclin-dependent kinase 2"/>
    <property type="match status" value="1"/>
</dbReference>
<keyword evidence="3 6" id="KW-0547">Nucleotide-binding</keyword>
<evidence type="ECO:0000256" key="6">
    <source>
        <dbReference type="PROSITE-ProRule" id="PRU10141"/>
    </source>
</evidence>
<dbReference type="SUPFAM" id="SSF56112">
    <property type="entry name" value="Protein kinase-like (PK-like)"/>
    <property type="match status" value="1"/>
</dbReference>
<name>A0A0R3U9G6_MESCO</name>
<dbReference type="WBParaSite" id="MCOS_0000356401-mRNA-1">
    <property type="protein sequence ID" value="MCOS_0000356401-mRNA-1"/>
    <property type="gene ID" value="MCOS_0000356401"/>
</dbReference>
<dbReference type="InterPro" id="IPR011009">
    <property type="entry name" value="Kinase-like_dom_sf"/>
</dbReference>
<evidence type="ECO:0000313" key="9">
    <source>
        <dbReference type="Proteomes" id="UP000267029"/>
    </source>
</evidence>
<dbReference type="Proteomes" id="UP000267029">
    <property type="component" value="Unassembled WGS sequence"/>
</dbReference>
<dbReference type="InterPro" id="IPR017441">
    <property type="entry name" value="Protein_kinase_ATP_BS"/>
</dbReference>
<keyword evidence="2" id="KW-0808">Transferase</keyword>
<keyword evidence="1" id="KW-0723">Serine/threonine-protein kinase</keyword>
<evidence type="ECO:0000256" key="3">
    <source>
        <dbReference type="ARBA" id="ARBA00022741"/>
    </source>
</evidence>
<keyword evidence="9" id="KW-1185">Reference proteome</keyword>
<dbReference type="PROSITE" id="PS50011">
    <property type="entry name" value="PROTEIN_KINASE_DOM"/>
    <property type="match status" value="1"/>
</dbReference>
<keyword evidence="4" id="KW-0418">Kinase</keyword>
<gene>
    <name evidence="8" type="ORF">MCOS_LOCUS3565</name>
</gene>
<evidence type="ECO:0000256" key="4">
    <source>
        <dbReference type="ARBA" id="ARBA00022777"/>
    </source>
</evidence>
<evidence type="ECO:0000256" key="2">
    <source>
        <dbReference type="ARBA" id="ARBA00022679"/>
    </source>
</evidence>
<reference evidence="10" key="1">
    <citation type="submission" date="2017-02" db="UniProtKB">
        <authorList>
            <consortium name="WormBaseParasite"/>
        </authorList>
    </citation>
    <scope>IDENTIFICATION</scope>
</reference>
<dbReference type="PROSITE" id="PS00107">
    <property type="entry name" value="PROTEIN_KINASE_ATP"/>
    <property type="match status" value="1"/>
</dbReference>
<dbReference type="OrthoDB" id="1732493at2759"/>
<evidence type="ECO:0000256" key="5">
    <source>
        <dbReference type="ARBA" id="ARBA00022840"/>
    </source>
</evidence>
<evidence type="ECO:0000313" key="10">
    <source>
        <dbReference type="WBParaSite" id="MCOS_0000356401-mRNA-1"/>
    </source>
</evidence>
<reference evidence="8 9" key="2">
    <citation type="submission" date="2018-10" db="EMBL/GenBank/DDBJ databases">
        <authorList>
            <consortium name="Pathogen Informatics"/>
        </authorList>
    </citation>
    <scope>NUCLEOTIDE SEQUENCE [LARGE SCALE GENOMIC DNA]</scope>
</reference>
<evidence type="ECO:0000259" key="7">
    <source>
        <dbReference type="PROSITE" id="PS50011"/>
    </source>
</evidence>
<dbReference type="InterPro" id="IPR050108">
    <property type="entry name" value="CDK"/>
</dbReference>
<dbReference type="GO" id="GO:0005634">
    <property type="term" value="C:nucleus"/>
    <property type="evidence" value="ECO:0007669"/>
    <property type="project" value="TreeGrafter"/>
</dbReference>
<feature type="domain" description="Protein kinase" evidence="7">
    <location>
        <begin position="23"/>
        <end position="84"/>
    </location>
</feature>
<dbReference type="GO" id="GO:0005524">
    <property type="term" value="F:ATP binding"/>
    <property type="evidence" value="ECO:0007669"/>
    <property type="project" value="UniProtKB-UniRule"/>
</dbReference>
<dbReference type="Pfam" id="PF00069">
    <property type="entry name" value="Pkinase"/>
    <property type="match status" value="1"/>
</dbReference>
<protein>
    <submittedName>
        <fullName evidence="10">Protein kinase domain-containing protein</fullName>
    </submittedName>
</protein>
<dbReference type="InterPro" id="IPR000719">
    <property type="entry name" value="Prot_kinase_dom"/>
</dbReference>
<feature type="binding site" evidence="6">
    <location>
        <position position="52"/>
    </location>
    <ligand>
        <name>ATP</name>
        <dbReference type="ChEBI" id="CHEBI:30616"/>
    </ligand>
</feature>
<evidence type="ECO:0000256" key="1">
    <source>
        <dbReference type="ARBA" id="ARBA00022527"/>
    </source>
</evidence>